<evidence type="ECO:0000256" key="11">
    <source>
        <dbReference type="ARBA" id="ARBA00023268"/>
    </source>
</evidence>
<evidence type="ECO:0000256" key="9">
    <source>
        <dbReference type="ARBA" id="ARBA00022827"/>
    </source>
</evidence>
<dbReference type="InterPro" id="IPR023468">
    <property type="entry name" value="Riboflavin_kinase"/>
</dbReference>
<evidence type="ECO:0000256" key="2">
    <source>
        <dbReference type="ARBA" id="ARBA00005201"/>
    </source>
</evidence>
<keyword evidence="9 14" id="KW-0274">FAD</keyword>
<organism evidence="16 17">
    <name type="scientific">Spiroplasma ixodetis</name>
    <dbReference type="NCBI Taxonomy" id="2141"/>
    <lineage>
        <taxon>Bacteria</taxon>
        <taxon>Bacillati</taxon>
        <taxon>Mycoplasmatota</taxon>
        <taxon>Mollicutes</taxon>
        <taxon>Entomoplasmatales</taxon>
        <taxon>Spiroplasmataceae</taxon>
        <taxon>Spiroplasma</taxon>
    </lineage>
</organism>
<comment type="pathway">
    <text evidence="2 14">Cofactor biosynthesis; FMN biosynthesis; FMN from riboflavin (ATP route): step 1/1.</text>
</comment>
<keyword evidence="5 14" id="KW-0808">Transferase</keyword>
<keyword evidence="3 14" id="KW-0285">Flavoprotein</keyword>
<gene>
    <name evidence="16" type="ORF">SHM_07480</name>
</gene>
<evidence type="ECO:0000256" key="4">
    <source>
        <dbReference type="ARBA" id="ARBA00022643"/>
    </source>
</evidence>
<evidence type="ECO:0000256" key="1">
    <source>
        <dbReference type="ARBA" id="ARBA00004726"/>
    </source>
</evidence>
<comment type="catalytic activity">
    <reaction evidence="13 14">
        <text>FMN + ATP + H(+) = FAD + diphosphate</text>
        <dbReference type="Rhea" id="RHEA:17237"/>
        <dbReference type="ChEBI" id="CHEBI:15378"/>
        <dbReference type="ChEBI" id="CHEBI:30616"/>
        <dbReference type="ChEBI" id="CHEBI:33019"/>
        <dbReference type="ChEBI" id="CHEBI:57692"/>
        <dbReference type="ChEBI" id="CHEBI:58210"/>
        <dbReference type="EC" id="2.7.7.2"/>
    </reaction>
</comment>
<proteinExistence type="inferred from homology"/>
<dbReference type="PANTHER" id="PTHR22749">
    <property type="entry name" value="RIBOFLAVIN KINASE/FMN ADENYLYLTRANSFERASE"/>
    <property type="match status" value="1"/>
</dbReference>
<dbReference type="InterPro" id="IPR002606">
    <property type="entry name" value="Riboflavin_kinase_bac"/>
</dbReference>
<name>A0ABM8BTE2_9MOLU</name>
<evidence type="ECO:0000256" key="8">
    <source>
        <dbReference type="ARBA" id="ARBA00022777"/>
    </source>
</evidence>
<dbReference type="NCBIfam" id="TIGR00083">
    <property type="entry name" value="ribF"/>
    <property type="match status" value="1"/>
</dbReference>
<evidence type="ECO:0000256" key="10">
    <source>
        <dbReference type="ARBA" id="ARBA00022840"/>
    </source>
</evidence>
<evidence type="ECO:0000256" key="14">
    <source>
        <dbReference type="PIRNR" id="PIRNR004491"/>
    </source>
</evidence>
<evidence type="ECO:0000313" key="17">
    <source>
        <dbReference type="Proteomes" id="UP001163387"/>
    </source>
</evidence>
<keyword evidence="4 14" id="KW-0288">FMN</keyword>
<keyword evidence="10 14" id="KW-0067">ATP-binding</keyword>
<evidence type="ECO:0000256" key="3">
    <source>
        <dbReference type="ARBA" id="ARBA00022630"/>
    </source>
</evidence>
<dbReference type="SUPFAM" id="SSF82114">
    <property type="entry name" value="Riboflavin kinase-like"/>
    <property type="match status" value="1"/>
</dbReference>
<dbReference type="PANTHER" id="PTHR22749:SF6">
    <property type="entry name" value="RIBOFLAVIN KINASE"/>
    <property type="match status" value="1"/>
</dbReference>
<comment type="catalytic activity">
    <reaction evidence="12 14">
        <text>riboflavin + ATP = FMN + ADP + H(+)</text>
        <dbReference type="Rhea" id="RHEA:14357"/>
        <dbReference type="ChEBI" id="CHEBI:15378"/>
        <dbReference type="ChEBI" id="CHEBI:30616"/>
        <dbReference type="ChEBI" id="CHEBI:57986"/>
        <dbReference type="ChEBI" id="CHEBI:58210"/>
        <dbReference type="ChEBI" id="CHEBI:456216"/>
        <dbReference type="EC" id="2.7.1.26"/>
    </reaction>
</comment>
<comment type="pathway">
    <text evidence="1 14">Cofactor biosynthesis; FAD biosynthesis; FAD from FMN: step 1/1.</text>
</comment>
<dbReference type="Pfam" id="PF06574">
    <property type="entry name" value="FAD_syn"/>
    <property type="match status" value="1"/>
</dbReference>
<dbReference type="CDD" id="cd02064">
    <property type="entry name" value="FAD_synthetase_N"/>
    <property type="match status" value="1"/>
</dbReference>
<dbReference type="InterPro" id="IPR015864">
    <property type="entry name" value="FAD_synthase"/>
</dbReference>
<dbReference type="Pfam" id="PF01687">
    <property type="entry name" value="Flavokinase"/>
    <property type="match status" value="1"/>
</dbReference>
<keyword evidence="7 14" id="KW-0547">Nucleotide-binding</keyword>
<feature type="domain" description="Riboflavin kinase" evidence="15">
    <location>
        <begin position="181"/>
        <end position="301"/>
    </location>
</feature>
<reference evidence="16 17" key="1">
    <citation type="journal article" date="2022" name="Front. Microbiol.">
        <title>Male-killing mechanisms vary between Spiroplasma species.</title>
        <authorList>
            <person name="Arai H."/>
            <person name="Inoue M."/>
            <person name="Kageyama D."/>
        </authorList>
    </citation>
    <scope>NUCLEOTIDE SEQUENCE [LARGE SCALE GENOMIC DNA]</scope>
    <source>
        <strain evidence="17">sHm</strain>
    </source>
</reference>
<accession>A0ABM8BTE2</accession>
<dbReference type="EC" id="2.7.7.2" evidence="14"/>
<sequence>MKILKLKNLNIQNQKLMSKPIIACWGFFDGIHQGHQALFKQLLVNSTINNYQTCIISFDRKPQSIISNKNNEVLLSNEDKIKTISKYNFDYYWEIKFSKEIATLSPEQFISWLLANNVKAVVVNPNIRFGYQGQGNIKTLQQSSLQVYLCNDIIINNNKVSSTYIKQLLQNKDISSANLCLQQEPYTISGKVVHGIKEARTINFPTANLSLLTNYALPGLATYITLTEVDNKWYQSMTVIMLRNNKPLIETYLLNFNQDLYGKIIKVRFLDFLRDNLKFTNLDDLKKQVDKDLIETIKYFANSSSKLLKP</sequence>
<keyword evidence="8 14" id="KW-0418">Kinase</keyword>
<keyword evidence="11" id="KW-0511">Multifunctional enzyme</keyword>
<evidence type="ECO:0000256" key="12">
    <source>
        <dbReference type="ARBA" id="ARBA00047880"/>
    </source>
</evidence>
<keyword evidence="17" id="KW-1185">Reference proteome</keyword>
<evidence type="ECO:0000256" key="13">
    <source>
        <dbReference type="ARBA" id="ARBA00049494"/>
    </source>
</evidence>
<evidence type="ECO:0000256" key="5">
    <source>
        <dbReference type="ARBA" id="ARBA00022679"/>
    </source>
</evidence>
<dbReference type="InterPro" id="IPR023465">
    <property type="entry name" value="Riboflavin_kinase_dom_sf"/>
</dbReference>
<dbReference type="EC" id="2.7.1.26" evidence="14"/>
<evidence type="ECO:0000256" key="7">
    <source>
        <dbReference type="ARBA" id="ARBA00022741"/>
    </source>
</evidence>
<dbReference type="SUPFAM" id="SSF52374">
    <property type="entry name" value="Nucleotidylyl transferase"/>
    <property type="match status" value="1"/>
</dbReference>
<evidence type="ECO:0000313" key="16">
    <source>
        <dbReference type="EMBL" id="BDT03102.1"/>
    </source>
</evidence>
<comment type="similarity">
    <text evidence="14">Belongs to the ribF family.</text>
</comment>
<dbReference type="PIRSF" id="PIRSF004491">
    <property type="entry name" value="FAD_Synth"/>
    <property type="match status" value="1"/>
</dbReference>
<keyword evidence="6 14" id="KW-0548">Nucleotidyltransferase</keyword>
<dbReference type="SMART" id="SM00904">
    <property type="entry name" value="Flavokinase"/>
    <property type="match status" value="1"/>
</dbReference>
<dbReference type="InterPro" id="IPR014729">
    <property type="entry name" value="Rossmann-like_a/b/a_fold"/>
</dbReference>
<evidence type="ECO:0000259" key="15">
    <source>
        <dbReference type="SMART" id="SM00904"/>
    </source>
</evidence>
<protein>
    <recommendedName>
        <fullName evidence="14">Riboflavin biosynthesis protein</fullName>
    </recommendedName>
    <domain>
        <recommendedName>
            <fullName evidence="14">Riboflavin kinase</fullName>
            <ecNumber evidence="14">2.7.1.26</ecNumber>
        </recommendedName>
        <alternativeName>
            <fullName evidence="14">Flavokinase</fullName>
        </alternativeName>
    </domain>
    <domain>
        <recommendedName>
            <fullName evidence="14">FMN adenylyltransferase</fullName>
            <ecNumber evidence="14">2.7.7.2</ecNumber>
        </recommendedName>
        <alternativeName>
            <fullName evidence="14">FAD pyrophosphorylase</fullName>
        </alternativeName>
        <alternativeName>
            <fullName evidence="14">FAD synthase</fullName>
        </alternativeName>
    </domain>
</protein>
<dbReference type="EMBL" id="AP026933">
    <property type="protein sequence ID" value="BDT03102.1"/>
    <property type="molecule type" value="Genomic_DNA"/>
</dbReference>
<dbReference type="Proteomes" id="UP001163387">
    <property type="component" value="Chromosome"/>
</dbReference>
<evidence type="ECO:0000256" key="6">
    <source>
        <dbReference type="ARBA" id="ARBA00022695"/>
    </source>
</evidence>
<dbReference type="InterPro" id="IPR015865">
    <property type="entry name" value="Riboflavin_kinase_bac/euk"/>
</dbReference>
<dbReference type="Gene3D" id="3.40.50.620">
    <property type="entry name" value="HUPs"/>
    <property type="match status" value="1"/>
</dbReference>
<dbReference type="Gene3D" id="2.40.30.30">
    <property type="entry name" value="Riboflavin kinase-like"/>
    <property type="match status" value="1"/>
</dbReference>